<reference evidence="2 3" key="1">
    <citation type="submission" date="2020-08" db="EMBL/GenBank/DDBJ databases">
        <title>Genome public.</title>
        <authorList>
            <person name="Liu C."/>
            <person name="Sun Q."/>
        </authorList>
    </citation>
    <scope>NUCLEOTIDE SEQUENCE [LARGE SCALE GENOMIC DNA]</scope>
    <source>
        <strain evidence="2 3">NSJ-6</strain>
    </source>
</reference>
<dbReference type="Proteomes" id="UP000596929">
    <property type="component" value="Unassembled WGS sequence"/>
</dbReference>
<feature type="transmembrane region" description="Helical" evidence="1">
    <location>
        <begin position="12"/>
        <end position="30"/>
    </location>
</feature>
<organism evidence="2 3">
    <name type="scientific">Clostridium hominis</name>
    <dbReference type="NCBI Taxonomy" id="2763036"/>
    <lineage>
        <taxon>Bacteria</taxon>
        <taxon>Bacillati</taxon>
        <taxon>Bacillota</taxon>
        <taxon>Clostridia</taxon>
        <taxon>Eubacteriales</taxon>
        <taxon>Clostridiaceae</taxon>
        <taxon>Clostridium</taxon>
    </lineage>
</organism>
<comment type="caution">
    <text evidence="2">The sequence shown here is derived from an EMBL/GenBank/DDBJ whole genome shotgun (WGS) entry which is preliminary data.</text>
</comment>
<dbReference type="RefSeq" id="WP_141395434.1">
    <property type="nucleotide sequence ID" value="NZ_JACOOO010000016.1"/>
</dbReference>
<keyword evidence="3" id="KW-1185">Reference proteome</keyword>
<evidence type="ECO:0000313" key="2">
    <source>
        <dbReference type="EMBL" id="MBC5628945.1"/>
    </source>
</evidence>
<keyword evidence="1" id="KW-0812">Transmembrane</keyword>
<sequence>MMINNIFFNKSNGIKIMHIILFIITGMYILESIFIRGLFTNFILAGINIALSIVVLVISLIKKEYKLAIIDFIIFSLTSLILIYLMYI</sequence>
<dbReference type="EMBL" id="JACOOO010000016">
    <property type="protein sequence ID" value="MBC5628945.1"/>
    <property type="molecule type" value="Genomic_DNA"/>
</dbReference>
<name>A0ABR7DC27_9CLOT</name>
<accession>A0ABR7DC27</accession>
<feature type="transmembrane region" description="Helical" evidence="1">
    <location>
        <begin position="68"/>
        <end position="87"/>
    </location>
</feature>
<protein>
    <submittedName>
        <fullName evidence="2">Uncharacterized protein</fullName>
    </submittedName>
</protein>
<proteinExistence type="predicted"/>
<feature type="transmembrane region" description="Helical" evidence="1">
    <location>
        <begin position="42"/>
        <end position="61"/>
    </location>
</feature>
<evidence type="ECO:0000256" key="1">
    <source>
        <dbReference type="SAM" id="Phobius"/>
    </source>
</evidence>
<keyword evidence="1" id="KW-1133">Transmembrane helix</keyword>
<evidence type="ECO:0000313" key="3">
    <source>
        <dbReference type="Proteomes" id="UP000596929"/>
    </source>
</evidence>
<keyword evidence="1" id="KW-0472">Membrane</keyword>
<gene>
    <name evidence="2" type="ORF">H8S20_08575</name>
</gene>